<proteinExistence type="predicted"/>
<reference evidence="2" key="2">
    <citation type="submission" date="2015-01" db="EMBL/GenBank/DDBJ databases">
        <title>Evolutionary Origins and Diversification of the Mycorrhizal Mutualists.</title>
        <authorList>
            <consortium name="DOE Joint Genome Institute"/>
            <consortium name="Mycorrhizal Genomics Consortium"/>
            <person name="Kohler A."/>
            <person name="Kuo A."/>
            <person name="Nagy L.G."/>
            <person name="Floudas D."/>
            <person name="Copeland A."/>
            <person name="Barry K.W."/>
            <person name="Cichocki N."/>
            <person name="Veneault-Fourrey C."/>
            <person name="LaButti K."/>
            <person name="Lindquist E.A."/>
            <person name="Lipzen A."/>
            <person name="Lundell T."/>
            <person name="Morin E."/>
            <person name="Murat C."/>
            <person name="Riley R."/>
            <person name="Ohm R."/>
            <person name="Sun H."/>
            <person name="Tunlid A."/>
            <person name="Henrissat B."/>
            <person name="Grigoriev I.V."/>
            <person name="Hibbett D.S."/>
            <person name="Martin F."/>
        </authorList>
    </citation>
    <scope>NUCLEOTIDE SEQUENCE [LARGE SCALE GENOMIC DNA]</scope>
    <source>
        <strain evidence="2">Zn</strain>
    </source>
</reference>
<protein>
    <submittedName>
        <fullName evidence="1">Uncharacterized protein</fullName>
    </submittedName>
</protein>
<evidence type="ECO:0000313" key="2">
    <source>
        <dbReference type="Proteomes" id="UP000054321"/>
    </source>
</evidence>
<keyword evidence="2" id="KW-1185">Reference proteome</keyword>
<accession>A0A0C3HGJ8</accession>
<dbReference type="AlphaFoldDB" id="A0A0C3HGJ8"/>
<dbReference type="HOGENOM" id="CLU_2386769_0_0_1"/>
<dbReference type="InParanoid" id="A0A0C3HGJ8"/>
<sequence length="94" mass="10628">MAYEVQKESDMEYLKYYETEAYKVKGWKIKLARPVVDDIGQLQLPKRNHQKATFGVLAARLSPCILVQRSACGTLFGGHGHDHTALGMSEWTSE</sequence>
<dbReference type="Proteomes" id="UP000054321">
    <property type="component" value="Unassembled WGS sequence"/>
</dbReference>
<gene>
    <name evidence="1" type="ORF">OIDMADRAFT_179508</name>
</gene>
<dbReference type="EMBL" id="KN832875">
    <property type="protein sequence ID" value="KIN02235.1"/>
    <property type="molecule type" value="Genomic_DNA"/>
</dbReference>
<organism evidence="1 2">
    <name type="scientific">Oidiodendron maius (strain Zn)</name>
    <dbReference type="NCBI Taxonomy" id="913774"/>
    <lineage>
        <taxon>Eukaryota</taxon>
        <taxon>Fungi</taxon>
        <taxon>Dikarya</taxon>
        <taxon>Ascomycota</taxon>
        <taxon>Pezizomycotina</taxon>
        <taxon>Leotiomycetes</taxon>
        <taxon>Leotiomycetes incertae sedis</taxon>
        <taxon>Myxotrichaceae</taxon>
        <taxon>Oidiodendron</taxon>
    </lineage>
</organism>
<reference evidence="1 2" key="1">
    <citation type="submission" date="2014-04" db="EMBL/GenBank/DDBJ databases">
        <authorList>
            <consortium name="DOE Joint Genome Institute"/>
            <person name="Kuo A."/>
            <person name="Martino E."/>
            <person name="Perotto S."/>
            <person name="Kohler A."/>
            <person name="Nagy L.G."/>
            <person name="Floudas D."/>
            <person name="Copeland A."/>
            <person name="Barry K.W."/>
            <person name="Cichocki N."/>
            <person name="Veneault-Fourrey C."/>
            <person name="LaButti K."/>
            <person name="Lindquist E.A."/>
            <person name="Lipzen A."/>
            <person name="Lundell T."/>
            <person name="Morin E."/>
            <person name="Murat C."/>
            <person name="Sun H."/>
            <person name="Tunlid A."/>
            <person name="Henrissat B."/>
            <person name="Grigoriev I.V."/>
            <person name="Hibbett D.S."/>
            <person name="Martin F."/>
            <person name="Nordberg H.P."/>
            <person name="Cantor M.N."/>
            <person name="Hua S.X."/>
        </authorList>
    </citation>
    <scope>NUCLEOTIDE SEQUENCE [LARGE SCALE GENOMIC DNA]</scope>
    <source>
        <strain evidence="1 2">Zn</strain>
    </source>
</reference>
<evidence type="ECO:0000313" key="1">
    <source>
        <dbReference type="EMBL" id="KIN02235.1"/>
    </source>
</evidence>
<name>A0A0C3HGJ8_OIDMZ</name>